<evidence type="ECO:0000313" key="2">
    <source>
        <dbReference type="EMBL" id="MDR6839363.1"/>
    </source>
</evidence>
<dbReference type="RefSeq" id="WP_209820453.1">
    <property type="nucleotide sequence ID" value="NZ_JAVDTL010000008.1"/>
</dbReference>
<dbReference type="EMBL" id="JAVDTL010000008">
    <property type="protein sequence ID" value="MDR6768986.1"/>
    <property type="molecule type" value="Genomic_DNA"/>
</dbReference>
<sequence>MSEAILYAMDAPRAKSADAAADFVEKWQDSKKPPTARIAAFFEHLLQAWPTDGAGSAIWYEGFEHNPPTGPVLAMAFELREFNTDRLQQLRAMAQEHGVHIFDPEGHVLYLADGSEARTLALTPPEPGAPVQCPSGLRFDGVYETKREKGWTYLCFTADGKIFWQSTGGRFQARTAMESFGTGDSFIVKGTYKPGDNAFSARLKASFGAFKMNGVLKEDGLHVHSERTNGSYPFDSVYTFLPL</sequence>
<name>A0AAJ2CBI4_ACIDE</name>
<gene>
    <name evidence="1" type="ORF">J2W88_004294</name>
    <name evidence="2" type="ORF">J2W93_004231</name>
</gene>
<comment type="caution">
    <text evidence="1">The sequence shown here is derived from an EMBL/GenBank/DDBJ whole genome shotgun (WGS) entry which is preliminary data.</text>
</comment>
<protein>
    <submittedName>
        <fullName evidence="1">Uncharacterized protein</fullName>
    </submittedName>
</protein>
<accession>A0AAJ2CBI4</accession>
<evidence type="ECO:0000313" key="1">
    <source>
        <dbReference type="EMBL" id="MDR6768986.1"/>
    </source>
</evidence>
<reference evidence="1 3" key="1">
    <citation type="submission" date="2023-07" db="EMBL/GenBank/DDBJ databases">
        <title>Sorghum-associated microbial communities from plants grown in Nebraska, USA.</title>
        <authorList>
            <person name="Schachtman D."/>
        </authorList>
    </citation>
    <scope>NUCLEOTIDE SEQUENCE</scope>
    <source>
        <strain evidence="2 3">BE105</strain>
        <strain evidence="1">BE69</strain>
    </source>
</reference>
<evidence type="ECO:0000313" key="3">
    <source>
        <dbReference type="Proteomes" id="UP001249076"/>
    </source>
</evidence>
<organism evidence="1 4">
    <name type="scientific">Acidovorax delafieldii</name>
    <name type="common">Pseudomonas delafieldii</name>
    <dbReference type="NCBI Taxonomy" id="47920"/>
    <lineage>
        <taxon>Bacteria</taxon>
        <taxon>Pseudomonadati</taxon>
        <taxon>Pseudomonadota</taxon>
        <taxon>Betaproteobacteria</taxon>
        <taxon>Burkholderiales</taxon>
        <taxon>Comamonadaceae</taxon>
        <taxon>Acidovorax</taxon>
    </lineage>
</organism>
<proteinExistence type="predicted"/>
<dbReference type="Proteomes" id="UP001253458">
    <property type="component" value="Unassembled WGS sequence"/>
</dbReference>
<dbReference type="EMBL" id="JAVDTS010000008">
    <property type="protein sequence ID" value="MDR6839363.1"/>
    <property type="molecule type" value="Genomic_DNA"/>
</dbReference>
<evidence type="ECO:0000313" key="4">
    <source>
        <dbReference type="Proteomes" id="UP001253458"/>
    </source>
</evidence>
<dbReference type="AlphaFoldDB" id="A0AAJ2CBI4"/>
<keyword evidence="3" id="KW-1185">Reference proteome</keyword>
<dbReference type="Proteomes" id="UP001249076">
    <property type="component" value="Unassembled WGS sequence"/>
</dbReference>